<name>A0AAW8RXL3_ENTAV</name>
<proteinExistence type="predicted"/>
<sequence length="128" mass="14832">MSNTTKAIVIVHGKSELAIAQFIKSNLRLPIEIIARNKGRTSIQIGSLLDILTDFRFKNIRQFKSHFSNVKIEKKKLLNCKIFIIMDLDDASSEAQKAYKDKSMFNKLWLKEYIVPIYTDCRQSPFYG</sequence>
<evidence type="ECO:0000313" key="1">
    <source>
        <dbReference type="EMBL" id="MDT2404618.1"/>
    </source>
</evidence>
<dbReference type="AlphaFoldDB" id="A0AAW8RXL3"/>
<dbReference type="Proteomes" id="UP001260773">
    <property type="component" value="Unassembled WGS sequence"/>
</dbReference>
<accession>A0AAW8RXL3</accession>
<evidence type="ECO:0000313" key="2">
    <source>
        <dbReference type="Proteomes" id="UP001260773"/>
    </source>
</evidence>
<gene>
    <name evidence="1" type="ORF">P7D43_19810</name>
</gene>
<comment type="caution">
    <text evidence="1">The sequence shown here is derived from an EMBL/GenBank/DDBJ whole genome shotgun (WGS) entry which is preliminary data.</text>
</comment>
<dbReference type="RefSeq" id="WP_311865654.1">
    <property type="nucleotide sequence ID" value="NZ_JARPWH010000120.1"/>
</dbReference>
<protein>
    <submittedName>
        <fullName evidence="1">Uncharacterized protein</fullName>
    </submittedName>
</protein>
<organism evidence="1 2">
    <name type="scientific">Enterococcus avium</name>
    <name type="common">Streptococcus avium</name>
    <dbReference type="NCBI Taxonomy" id="33945"/>
    <lineage>
        <taxon>Bacteria</taxon>
        <taxon>Bacillati</taxon>
        <taxon>Bacillota</taxon>
        <taxon>Bacilli</taxon>
        <taxon>Lactobacillales</taxon>
        <taxon>Enterococcaceae</taxon>
        <taxon>Enterococcus</taxon>
    </lineage>
</organism>
<dbReference type="EMBL" id="JARPWH010000120">
    <property type="protein sequence ID" value="MDT2404618.1"/>
    <property type="molecule type" value="Genomic_DNA"/>
</dbReference>
<reference evidence="1" key="1">
    <citation type="submission" date="2023-03" db="EMBL/GenBank/DDBJ databases">
        <authorList>
            <person name="Shen W."/>
            <person name="Cai J."/>
        </authorList>
    </citation>
    <scope>NUCLEOTIDE SEQUENCE</scope>
    <source>
        <strain evidence="1">P33-2</strain>
    </source>
</reference>